<dbReference type="Proteomes" id="UP000807769">
    <property type="component" value="Unassembled WGS sequence"/>
</dbReference>
<evidence type="ECO:0000313" key="2">
    <source>
        <dbReference type="Proteomes" id="UP000807769"/>
    </source>
</evidence>
<proteinExistence type="predicted"/>
<reference evidence="1" key="1">
    <citation type="journal article" date="2020" name="New Phytol.">
        <title>Comparative genomics reveals dynamic genome evolution in host specialist ectomycorrhizal fungi.</title>
        <authorList>
            <person name="Lofgren L.A."/>
            <person name="Nguyen N.H."/>
            <person name="Vilgalys R."/>
            <person name="Ruytinx J."/>
            <person name="Liao H.L."/>
            <person name="Branco S."/>
            <person name="Kuo A."/>
            <person name="LaButti K."/>
            <person name="Lipzen A."/>
            <person name="Andreopoulos W."/>
            <person name="Pangilinan J."/>
            <person name="Riley R."/>
            <person name="Hundley H."/>
            <person name="Na H."/>
            <person name="Barry K."/>
            <person name="Grigoriev I.V."/>
            <person name="Stajich J.E."/>
            <person name="Kennedy P.G."/>
        </authorList>
    </citation>
    <scope>NUCLEOTIDE SEQUENCE</scope>
    <source>
        <strain evidence="1">MN1</strain>
    </source>
</reference>
<accession>A0A9P7DZN0</accession>
<organism evidence="1 2">
    <name type="scientific">Suillus subaureus</name>
    <dbReference type="NCBI Taxonomy" id="48587"/>
    <lineage>
        <taxon>Eukaryota</taxon>
        <taxon>Fungi</taxon>
        <taxon>Dikarya</taxon>
        <taxon>Basidiomycota</taxon>
        <taxon>Agaricomycotina</taxon>
        <taxon>Agaricomycetes</taxon>
        <taxon>Agaricomycetidae</taxon>
        <taxon>Boletales</taxon>
        <taxon>Suillineae</taxon>
        <taxon>Suillaceae</taxon>
        <taxon>Suillus</taxon>
    </lineage>
</organism>
<sequence length="135" mass="15198">MHSKPHQQSPPVTLNRQRIATKHWLAKPGVQDMQNAKAHIRMVSKKNAPAEANTHVPLISSPTLDGLDSHNITPEVDDGSILTMEDDFWCSCDLLTLQSIENTTNCWQKGWSQESEHLWDDAYEKLLEGAQQKGV</sequence>
<gene>
    <name evidence="1" type="ORF">BJ212DRAFT_1303589</name>
</gene>
<dbReference type="AlphaFoldDB" id="A0A9P7DZN0"/>
<protein>
    <submittedName>
        <fullName evidence="1">Uncharacterized protein</fullName>
    </submittedName>
</protein>
<dbReference type="GeneID" id="64627460"/>
<keyword evidence="2" id="KW-1185">Reference proteome</keyword>
<dbReference type="RefSeq" id="XP_041187866.1">
    <property type="nucleotide sequence ID" value="XM_041333443.1"/>
</dbReference>
<dbReference type="OrthoDB" id="2605525at2759"/>
<evidence type="ECO:0000313" key="1">
    <source>
        <dbReference type="EMBL" id="KAG1807130.1"/>
    </source>
</evidence>
<dbReference type="EMBL" id="JABBWG010000045">
    <property type="protein sequence ID" value="KAG1807130.1"/>
    <property type="molecule type" value="Genomic_DNA"/>
</dbReference>
<comment type="caution">
    <text evidence="1">The sequence shown here is derived from an EMBL/GenBank/DDBJ whole genome shotgun (WGS) entry which is preliminary data.</text>
</comment>
<name>A0A9P7DZN0_9AGAM</name>